<evidence type="ECO:0000313" key="2">
    <source>
        <dbReference type="EMBL" id="CDW91452.1"/>
    </source>
</evidence>
<keyword evidence="3" id="KW-1185">Reference proteome</keyword>
<feature type="compositionally biased region" description="Polar residues" evidence="1">
    <location>
        <begin position="164"/>
        <end position="182"/>
    </location>
</feature>
<dbReference type="AlphaFoldDB" id="A0A078BE97"/>
<accession>A0A078BE97</accession>
<dbReference type="InParanoid" id="A0A078BE97"/>
<sequence>MITEYLIHKEDSAQPIQKSKNSEQKILNPVTELTQTIERSIPKFQQLINQESSEKDKINVVTVTQEEIQTDDGQKIDCSYVKVGKQQIDISSIFIEIDESDIQDDEDQTTQGNLPIAQTQGNDPKNYEQIKSQNNQEFIIKSQSKSVQENLIPEQQDQEPLINSKEQQQKRPSIQEIQNDSETSVKKANE</sequence>
<dbReference type="EMBL" id="CCKQ01019437">
    <property type="protein sequence ID" value="CDW91452.1"/>
    <property type="molecule type" value="Genomic_DNA"/>
</dbReference>
<protein>
    <submittedName>
        <fullName evidence="2">Uncharacterized protein</fullName>
    </submittedName>
</protein>
<feature type="compositionally biased region" description="Polar residues" evidence="1">
    <location>
        <begin position="109"/>
        <end position="155"/>
    </location>
</feature>
<name>A0A078BE97_STYLE</name>
<proteinExistence type="predicted"/>
<feature type="region of interest" description="Disordered" evidence="1">
    <location>
        <begin position="103"/>
        <end position="190"/>
    </location>
</feature>
<evidence type="ECO:0000256" key="1">
    <source>
        <dbReference type="SAM" id="MobiDB-lite"/>
    </source>
</evidence>
<organism evidence="2 3">
    <name type="scientific">Stylonychia lemnae</name>
    <name type="common">Ciliate</name>
    <dbReference type="NCBI Taxonomy" id="5949"/>
    <lineage>
        <taxon>Eukaryota</taxon>
        <taxon>Sar</taxon>
        <taxon>Alveolata</taxon>
        <taxon>Ciliophora</taxon>
        <taxon>Intramacronucleata</taxon>
        <taxon>Spirotrichea</taxon>
        <taxon>Stichotrichia</taxon>
        <taxon>Sporadotrichida</taxon>
        <taxon>Oxytrichidae</taxon>
        <taxon>Stylonychinae</taxon>
        <taxon>Stylonychia</taxon>
    </lineage>
</organism>
<reference evidence="2 3" key="1">
    <citation type="submission" date="2014-06" db="EMBL/GenBank/DDBJ databases">
        <authorList>
            <person name="Swart Estienne"/>
        </authorList>
    </citation>
    <scope>NUCLEOTIDE SEQUENCE [LARGE SCALE GENOMIC DNA]</scope>
    <source>
        <strain evidence="2 3">130c</strain>
    </source>
</reference>
<evidence type="ECO:0000313" key="3">
    <source>
        <dbReference type="Proteomes" id="UP000039865"/>
    </source>
</evidence>
<dbReference type="Proteomes" id="UP000039865">
    <property type="component" value="Unassembled WGS sequence"/>
</dbReference>
<gene>
    <name evidence="2" type="primary">Contig7656.g8166</name>
    <name evidence="2" type="ORF">STYLEM_20607</name>
</gene>